<keyword evidence="4" id="KW-1185">Reference proteome</keyword>
<feature type="compositionally biased region" description="Polar residues" evidence="1">
    <location>
        <begin position="318"/>
        <end position="327"/>
    </location>
</feature>
<organism evidence="3 4">
    <name type="scientific">Bemisia tabaci</name>
    <name type="common">Sweetpotato whitefly</name>
    <name type="synonym">Aleurodes tabaci</name>
    <dbReference type="NCBI Taxonomy" id="7038"/>
    <lineage>
        <taxon>Eukaryota</taxon>
        <taxon>Metazoa</taxon>
        <taxon>Ecdysozoa</taxon>
        <taxon>Arthropoda</taxon>
        <taxon>Hexapoda</taxon>
        <taxon>Insecta</taxon>
        <taxon>Pterygota</taxon>
        <taxon>Neoptera</taxon>
        <taxon>Paraneoptera</taxon>
        <taxon>Hemiptera</taxon>
        <taxon>Sternorrhyncha</taxon>
        <taxon>Aleyrodoidea</taxon>
        <taxon>Aleyrodidae</taxon>
        <taxon>Aleyrodinae</taxon>
        <taxon>Bemisia</taxon>
    </lineage>
</organism>
<gene>
    <name evidence="3" type="ORF">BEMITA_LOCUS7726</name>
</gene>
<feature type="compositionally biased region" description="Gly residues" evidence="1">
    <location>
        <begin position="605"/>
        <end position="619"/>
    </location>
</feature>
<proteinExistence type="predicted"/>
<feature type="compositionally biased region" description="Gly residues" evidence="1">
    <location>
        <begin position="462"/>
        <end position="490"/>
    </location>
</feature>
<evidence type="ECO:0000313" key="3">
    <source>
        <dbReference type="EMBL" id="CAH0770912.1"/>
    </source>
</evidence>
<dbReference type="PANTHER" id="PTHR40903:SF1">
    <property type="entry name" value="HYPHALLY REGULATED CELL WALL PROTEIN 3"/>
    <property type="match status" value="1"/>
</dbReference>
<feature type="compositionally biased region" description="Gly residues" evidence="1">
    <location>
        <begin position="502"/>
        <end position="532"/>
    </location>
</feature>
<accession>A0A9P0CD85</accession>
<dbReference type="PROSITE" id="PS51257">
    <property type="entry name" value="PROKAR_LIPOPROTEIN"/>
    <property type="match status" value="1"/>
</dbReference>
<feature type="compositionally biased region" description="Low complexity" evidence="1">
    <location>
        <begin position="873"/>
        <end position="882"/>
    </location>
</feature>
<feature type="region of interest" description="Disordered" evidence="1">
    <location>
        <begin position="263"/>
        <end position="981"/>
    </location>
</feature>
<feature type="compositionally biased region" description="Basic and acidic residues" evidence="1">
    <location>
        <begin position="837"/>
        <end position="858"/>
    </location>
</feature>
<feature type="compositionally biased region" description="Acidic residues" evidence="1">
    <location>
        <begin position="444"/>
        <end position="454"/>
    </location>
</feature>
<feature type="compositionally biased region" description="Gly residues" evidence="1">
    <location>
        <begin position="627"/>
        <end position="642"/>
    </location>
</feature>
<feature type="compositionally biased region" description="Low complexity" evidence="1">
    <location>
        <begin position="370"/>
        <end position="409"/>
    </location>
</feature>
<feature type="compositionally biased region" description="Basic and acidic residues" evidence="1">
    <location>
        <begin position="270"/>
        <end position="287"/>
    </location>
</feature>
<feature type="compositionally biased region" description="Low complexity" evidence="1">
    <location>
        <begin position="306"/>
        <end position="315"/>
    </location>
</feature>
<dbReference type="EMBL" id="OU963865">
    <property type="protein sequence ID" value="CAH0770912.1"/>
    <property type="molecule type" value="Genomic_DNA"/>
</dbReference>
<evidence type="ECO:0000256" key="1">
    <source>
        <dbReference type="SAM" id="MobiDB-lite"/>
    </source>
</evidence>
<feature type="compositionally biased region" description="Gly residues" evidence="1">
    <location>
        <begin position="659"/>
        <end position="682"/>
    </location>
</feature>
<dbReference type="Proteomes" id="UP001152759">
    <property type="component" value="Chromosome 4"/>
</dbReference>
<name>A0A9P0CD85_BEMTA</name>
<feature type="compositionally biased region" description="Polar residues" evidence="1">
    <location>
        <begin position="684"/>
        <end position="700"/>
    </location>
</feature>
<feature type="compositionally biased region" description="Acidic residues" evidence="1">
    <location>
        <begin position="886"/>
        <end position="896"/>
    </location>
</feature>
<dbReference type="AlphaFoldDB" id="A0A9P0CD85"/>
<feature type="chain" id="PRO_5040408820" evidence="2">
    <location>
        <begin position="26"/>
        <end position="981"/>
    </location>
</feature>
<feature type="compositionally biased region" description="Gly residues" evidence="1">
    <location>
        <begin position="544"/>
        <end position="566"/>
    </location>
</feature>
<reference evidence="3" key="1">
    <citation type="submission" date="2021-12" db="EMBL/GenBank/DDBJ databases">
        <authorList>
            <person name="King R."/>
        </authorList>
    </citation>
    <scope>NUCLEOTIDE SEQUENCE</scope>
</reference>
<feature type="compositionally biased region" description="Basic and acidic residues" evidence="1">
    <location>
        <begin position="726"/>
        <end position="752"/>
    </location>
</feature>
<feature type="signal peptide" evidence="2">
    <location>
        <begin position="1"/>
        <end position="25"/>
    </location>
</feature>
<protein>
    <submittedName>
        <fullName evidence="3">Uncharacterized protein</fullName>
    </submittedName>
</protein>
<dbReference type="PANTHER" id="PTHR40903">
    <property type="entry name" value="GLYCINE-RICH CELL WALL STRUCTURAL PROTEIN 1-LIKE"/>
    <property type="match status" value="1"/>
</dbReference>
<evidence type="ECO:0000256" key="2">
    <source>
        <dbReference type="SAM" id="SignalP"/>
    </source>
</evidence>
<keyword evidence="2" id="KW-0732">Signal</keyword>
<feature type="compositionally biased region" description="Basic and acidic residues" evidence="1">
    <location>
        <begin position="814"/>
        <end position="829"/>
    </location>
</feature>
<feature type="compositionally biased region" description="Basic and acidic residues" evidence="1">
    <location>
        <begin position="966"/>
        <end position="975"/>
    </location>
</feature>
<feature type="compositionally biased region" description="Gly residues" evidence="1">
    <location>
        <begin position="578"/>
        <end position="598"/>
    </location>
</feature>
<evidence type="ECO:0000313" key="4">
    <source>
        <dbReference type="Proteomes" id="UP001152759"/>
    </source>
</evidence>
<sequence length="981" mass="105516">MTHIHKTSFCVLYILIFISCSRGEAMNVNNTSLIEITTKDSCSADQDMELKPRAVPAGKVQMVPLNQLISRANMNQRRLGPSLNQLRARPNMNQTTVGLMQVQRTVVRQRSPYFRPNMNKYPKGAVYARYRVPPIYVTFKCPPKVGLLLCRGSCERRSKYTIGSCDNGYCTCLLLTPGFRGKGRKKKGVFARRANCSMKEDRMKCNRFCRYQFGRTAYGLCRGTVCRCFTNPGISTKNQMTACEQARRRLAFLEASLRKILRKKPSTRTPAERRFLQEVRKRPEVLRRLATPRGRRSPRRMPYQRGTGSSGSPGSRKPQPTLQQTIPLSKIPNGKKYTESLGKSPARATKYVPGPSKSPYQSPRRNQRTGKSNSRKGGSNSKKGGSNSKKGGSNSRRVGSSPRKGGSSSKQAPKRAQSPLKNRRQSPGNGGFAGVPARKTRKEDDDDDDSDSGESGESGSSRNGGNGGARNGGGGARVGGGGGQGGGYGRGRGEDGEDGDEFGQGGGGGRGGGVGGGRGGGVGEGKGGGYGRGRGENGEDGDEFGQGGGGGRGGGVGGGKGGGYGRGRGEDGEDGDEFGQGGGGGLGGGLGGGGGSRSGGRNSLAGGGGSRGGGNGGYDTPGRNGYAPGGQRYGQGYGGGGNRVINEEDDLEENNRRGVNGGGRLAGDVPYGGTGSQRGGRGSVTPSVTPSRTPVSTPRSRGQVPPPLAKQTLDDPAIHVGGKFGDPAERSRLENLRDALEQERGIDPKTGKEVVVPPPASRQGGSRQDPPIPPSAREEVKVDPVTGQTYLPNRESKPLLPEEGACPIPPPPGVHDRPRDPDGPREGELRNPGGLRSDLRDDRNLVYDDDPPRDRDQGYRGNRGVYEDDYARPGRGNRNNPGGNYGDDEELLDEWNEDRVYDPAYDDDYEYEQRNRNPRGVRPPSYDDEEPRYAVGPQYQRENEYPQYQGQPGYANRQRELEEEEAYRREQELMQRTRPRY</sequence>